<accession>A0ACB8AKU7</accession>
<dbReference type="EMBL" id="MU267622">
    <property type="protein sequence ID" value="KAH7913900.1"/>
    <property type="molecule type" value="Genomic_DNA"/>
</dbReference>
<name>A0ACB8AKU7_9AGAM</name>
<reference evidence="1" key="1">
    <citation type="journal article" date="2021" name="New Phytol.">
        <title>Evolutionary innovations through gain and loss of genes in the ectomycorrhizal Boletales.</title>
        <authorList>
            <person name="Wu G."/>
            <person name="Miyauchi S."/>
            <person name="Morin E."/>
            <person name="Kuo A."/>
            <person name="Drula E."/>
            <person name="Varga T."/>
            <person name="Kohler A."/>
            <person name="Feng B."/>
            <person name="Cao Y."/>
            <person name="Lipzen A."/>
            <person name="Daum C."/>
            <person name="Hundley H."/>
            <person name="Pangilinan J."/>
            <person name="Johnson J."/>
            <person name="Barry K."/>
            <person name="LaButti K."/>
            <person name="Ng V."/>
            <person name="Ahrendt S."/>
            <person name="Min B."/>
            <person name="Choi I.G."/>
            <person name="Park H."/>
            <person name="Plett J.M."/>
            <person name="Magnuson J."/>
            <person name="Spatafora J.W."/>
            <person name="Nagy L.G."/>
            <person name="Henrissat B."/>
            <person name="Grigoriev I.V."/>
            <person name="Yang Z.L."/>
            <person name="Xu J."/>
            <person name="Martin F.M."/>
        </authorList>
    </citation>
    <scope>NUCLEOTIDE SEQUENCE</scope>
    <source>
        <strain evidence="1">ATCC 28755</strain>
    </source>
</reference>
<comment type="caution">
    <text evidence="1">The sequence shown here is derived from an EMBL/GenBank/DDBJ whole genome shotgun (WGS) entry which is preliminary data.</text>
</comment>
<gene>
    <name evidence="1" type="ORF">BJ138DRAFT_1123981</name>
</gene>
<proteinExistence type="predicted"/>
<evidence type="ECO:0000313" key="1">
    <source>
        <dbReference type="EMBL" id="KAH7913900.1"/>
    </source>
</evidence>
<dbReference type="Proteomes" id="UP000790377">
    <property type="component" value="Unassembled WGS sequence"/>
</dbReference>
<evidence type="ECO:0000313" key="2">
    <source>
        <dbReference type="Proteomes" id="UP000790377"/>
    </source>
</evidence>
<organism evidence="1 2">
    <name type="scientific">Hygrophoropsis aurantiaca</name>
    <dbReference type="NCBI Taxonomy" id="72124"/>
    <lineage>
        <taxon>Eukaryota</taxon>
        <taxon>Fungi</taxon>
        <taxon>Dikarya</taxon>
        <taxon>Basidiomycota</taxon>
        <taxon>Agaricomycotina</taxon>
        <taxon>Agaricomycetes</taxon>
        <taxon>Agaricomycetidae</taxon>
        <taxon>Boletales</taxon>
        <taxon>Coniophorineae</taxon>
        <taxon>Hygrophoropsidaceae</taxon>
        <taxon>Hygrophoropsis</taxon>
    </lineage>
</organism>
<sequence>MLIAAFLYSGFRILLAFTTVIDEIFIGSHHDFGTLPGRLVSSSTILYHLENVSHKLNYLKQPPLLISAPSDAPSAPDTSTHTSRRIVLTSKSRTFPTEDGSSKLLPSLIIPWTSTNQEKCYQNGTSSLPTNASATNMCFMNENPAQITFQTDRSCAIYIPPRSQTSSFFLIRKFIFKWQAIGDTLLLGVIAALFITKRLQVYLLSEIANQIECSNIAQVAPIASVRPDSDEELALALRTPLPPVDSLEETSYLLPINYSSSSFARRLRKRKILLRLRAEYALLAAPSLTPKPLMSNVPSGSNPRTLRKRRQRINKKGGQPSVAEMQTSMPAKSTSESQVPELRLESLDSFGNVPSSESNQTPTPHRTRRYLSFHDRMSRACMSNTFPIIPGPPIGPRARPFLHSGERSVTFPTALSPISLRALSSHSQESDITSPAASPPISPRALLSRSQDSAITLLTNCPPINPPVSLAGAEDLVTKAVNRRIALAEANAMAFENKYNIHWPSSYRPRNV</sequence>
<protein>
    <submittedName>
        <fullName evidence="1">Uncharacterized protein</fullName>
    </submittedName>
</protein>
<keyword evidence="2" id="KW-1185">Reference proteome</keyword>